<sequence length="108" mass="11664">MLDLTPVGQALKAKENGQRFFELQMTINKLVGRSNWNPSSGGRKEAPSVPDVLGAIEEVGWRLEHVGYVSVEPTAASTYRTPPGSVGSASRVTTEGIYLFRNTDAPDS</sequence>
<evidence type="ECO:0008006" key="3">
    <source>
        <dbReference type="Google" id="ProtNLM"/>
    </source>
</evidence>
<evidence type="ECO:0000313" key="2">
    <source>
        <dbReference type="Proteomes" id="UP001056336"/>
    </source>
</evidence>
<dbReference type="EMBL" id="CP097332">
    <property type="protein sequence ID" value="UQX87006.1"/>
    <property type="molecule type" value="Genomic_DNA"/>
</dbReference>
<evidence type="ECO:0000313" key="1">
    <source>
        <dbReference type="EMBL" id="UQX87006.1"/>
    </source>
</evidence>
<name>A0ABY4QVE4_9ACTN</name>
<dbReference type="RefSeq" id="WP_249769430.1">
    <property type="nucleotide sequence ID" value="NZ_CP097332.1"/>
</dbReference>
<proteinExistence type="predicted"/>
<gene>
    <name evidence="1" type="ORF">M6D93_11885</name>
</gene>
<protein>
    <recommendedName>
        <fullName evidence="3">PASTA domain-containing protein</fullName>
    </recommendedName>
</protein>
<reference evidence="1" key="2">
    <citation type="submission" date="2022-05" db="EMBL/GenBank/DDBJ databases">
        <authorList>
            <person name="Kim J.-S."/>
            <person name="Lee K."/>
            <person name="Suh M."/>
            <person name="Eom M."/>
            <person name="Kim J.-S."/>
            <person name="Kim D.-S."/>
            <person name="Ko S.-H."/>
            <person name="Shin Y."/>
            <person name="Lee J.-S."/>
        </authorList>
    </citation>
    <scope>NUCLEOTIDE SEQUENCE</scope>
    <source>
        <strain evidence="1">N237</strain>
    </source>
</reference>
<accession>A0ABY4QVE4</accession>
<organism evidence="1 2">
    <name type="scientific">Jatrophihabitans telluris</name>
    <dbReference type="NCBI Taxonomy" id="2038343"/>
    <lineage>
        <taxon>Bacteria</taxon>
        <taxon>Bacillati</taxon>
        <taxon>Actinomycetota</taxon>
        <taxon>Actinomycetes</taxon>
        <taxon>Jatrophihabitantales</taxon>
        <taxon>Jatrophihabitantaceae</taxon>
        <taxon>Jatrophihabitans</taxon>
    </lineage>
</organism>
<keyword evidence="2" id="KW-1185">Reference proteome</keyword>
<dbReference type="Proteomes" id="UP001056336">
    <property type="component" value="Chromosome"/>
</dbReference>
<reference evidence="1" key="1">
    <citation type="journal article" date="2018" name="Int. J. Syst. Evol. Microbiol.">
        <title>Jatrophihabitans telluris sp. nov., isolated from sediment soil of lava forest wetlands and the emended description of the genus Jatrophihabitans.</title>
        <authorList>
            <person name="Lee K.C."/>
            <person name="Suh M.K."/>
            <person name="Eom M.K."/>
            <person name="Kim K.K."/>
            <person name="Kim J.S."/>
            <person name="Kim D.S."/>
            <person name="Ko S.H."/>
            <person name="Shin Y.K."/>
            <person name="Lee J.S."/>
        </authorList>
    </citation>
    <scope>NUCLEOTIDE SEQUENCE</scope>
    <source>
        <strain evidence="1">N237</strain>
    </source>
</reference>